<dbReference type="AlphaFoldDB" id="A0A1W2BWA7"/>
<feature type="transmembrane region" description="Helical" evidence="5">
    <location>
        <begin position="187"/>
        <end position="204"/>
    </location>
</feature>
<protein>
    <submittedName>
        <fullName evidence="7">O-antigen ligase</fullName>
    </submittedName>
</protein>
<evidence type="ECO:0000256" key="1">
    <source>
        <dbReference type="ARBA" id="ARBA00004141"/>
    </source>
</evidence>
<dbReference type="GO" id="GO:0016874">
    <property type="term" value="F:ligase activity"/>
    <property type="evidence" value="ECO:0007669"/>
    <property type="project" value="UniProtKB-KW"/>
</dbReference>
<keyword evidence="4 5" id="KW-0472">Membrane</keyword>
<keyword evidence="7" id="KW-0436">Ligase</keyword>
<feature type="domain" description="O-antigen ligase-related" evidence="6">
    <location>
        <begin position="303"/>
        <end position="435"/>
    </location>
</feature>
<organism evidence="7 8">
    <name type="scientific">Papillibacter cinnamivorans DSM 12816</name>
    <dbReference type="NCBI Taxonomy" id="1122930"/>
    <lineage>
        <taxon>Bacteria</taxon>
        <taxon>Bacillati</taxon>
        <taxon>Bacillota</taxon>
        <taxon>Clostridia</taxon>
        <taxon>Eubacteriales</taxon>
        <taxon>Oscillospiraceae</taxon>
        <taxon>Papillibacter</taxon>
    </lineage>
</organism>
<evidence type="ECO:0000256" key="2">
    <source>
        <dbReference type="ARBA" id="ARBA00022692"/>
    </source>
</evidence>
<dbReference type="EMBL" id="FWXW01000006">
    <property type="protein sequence ID" value="SMC76976.1"/>
    <property type="molecule type" value="Genomic_DNA"/>
</dbReference>
<evidence type="ECO:0000313" key="8">
    <source>
        <dbReference type="Proteomes" id="UP000192790"/>
    </source>
</evidence>
<comment type="subcellular location">
    <subcellularLocation>
        <location evidence="1">Membrane</location>
        <topology evidence="1">Multi-pass membrane protein</topology>
    </subcellularLocation>
</comment>
<feature type="transmembrane region" description="Helical" evidence="5">
    <location>
        <begin position="291"/>
        <end position="310"/>
    </location>
</feature>
<keyword evidence="2 5" id="KW-0812">Transmembrane</keyword>
<dbReference type="InterPro" id="IPR007016">
    <property type="entry name" value="O-antigen_ligase-rel_domated"/>
</dbReference>
<name>A0A1W2BWA7_9FIRM</name>
<feature type="transmembrane region" description="Helical" evidence="5">
    <location>
        <begin position="133"/>
        <end position="150"/>
    </location>
</feature>
<dbReference type="Pfam" id="PF04932">
    <property type="entry name" value="Wzy_C"/>
    <property type="match status" value="1"/>
</dbReference>
<dbReference type="RefSeq" id="WP_084235096.1">
    <property type="nucleotide sequence ID" value="NZ_FWXW01000006.1"/>
</dbReference>
<sequence>MEIAQNSVLLRQGGQFVDRYLALYAESGSRRFFAAAGRGFREDISRSRVCEAARREGTFSRSWEKSGFFRFLEVVLNLPPLVLQWIYAKTGGALEGSTVFRGLNFLGDRLDLLMGLFFFAMLVAPHAVWNNLYGLIGILALICLFLIWLMRRPKARVHVKYFTVYLALYGIWIIYGFASSLSRSLSLRFFLFHITCFLIVFLVVSRIGSYRQLKRLIGFALAGLTLSGLYGCYQGVVGVAVVASQADLALNAGMPGRIYSFFDNPNNFAEILVMLIPFYLAFILNAKSFRARALIIAAGLPPLASIALTYSRSGWIGLALAVLIFLAFQNWRFVPLFVLLGLASLPFLPKTIINRILTIGNTEDTSTMYRFAIYKAVFRLLRDFWATGVGLGSDIMKRIFQNYPPMFDGNYPIHSHDNYLQIWGETGILGIVAYIAVLLAQLKAGILRISRRTCPREVRNVTLAAVSGLCGILVVGIAEYTWFYPRNMFLFWFLFAVIGAGVKLADKSAREGAAEAVGENPAGKPSDAQAR</sequence>
<evidence type="ECO:0000313" key="7">
    <source>
        <dbReference type="EMBL" id="SMC76976.1"/>
    </source>
</evidence>
<feature type="transmembrane region" description="Helical" evidence="5">
    <location>
        <begin position="266"/>
        <end position="284"/>
    </location>
</feature>
<evidence type="ECO:0000259" key="6">
    <source>
        <dbReference type="Pfam" id="PF04932"/>
    </source>
</evidence>
<feature type="transmembrane region" description="Helical" evidence="5">
    <location>
        <begin position="316"/>
        <end position="345"/>
    </location>
</feature>
<dbReference type="Proteomes" id="UP000192790">
    <property type="component" value="Unassembled WGS sequence"/>
</dbReference>
<accession>A0A1W2BWA7</accession>
<dbReference type="OrthoDB" id="9806320at2"/>
<keyword evidence="8" id="KW-1185">Reference proteome</keyword>
<dbReference type="STRING" id="1122930.SAMN02745168_2424"/>
<proteinExistence type="predicted"/>
<feature type="transmembrane region" description="Helical" evidence="5">
    <location>
        <begin position="489"/>
        <end position="505"/>
    </location>
</feature>
<evidence type="ECO:0000256" key="3">
    <source>
        <dbReference type="ARBA" id="ARBA00022989"/>
    </source>
</evidence>
<dbReference type="InterPro" id="IPR051533">
    <property type="entry name" value="WaaL-like"/>
</dbReference>
<feature type="transmembrane region" description="Helical" evidence="5">
    <location>
        <begin position="162"/>
        <end position="181"/>
    </location>
</feature>
<evidence type="ECO:0000256" key="4">
    <source>
        <dbReference type="ARBA" id="ARBA00023136"/>
    </source>
</evidence>
<reference evidence="7 8" key="1">
    <citation type="submission" date="2017-04" db="EMBL/GenBank/DDBJ databases">
        <authorList>
            <person name="Afonso C.L."/>
            <person name="Miller P.J."/>
            <person name="Scott M.A."/>
            <person name="Spackman E."/>
            <person name="Goraichik I."/>
            <person name="Dimitrov K.M."/>
            <person name="Suarez D.L."/>
            <person name="Swayne D.E."/>
        </authorList>
    </citation>
    <scope>NUCLEOTIDE SEQUENCE [LARGE SCALE GENOMIC DNA]</scope>
    <source>
        <strain evidence="7 8">DSM 12816</strain>
    </source>
</reference>
<keyword evidence="3 5" id="KW-1133">Transmembrane helix</keyword>
<dbReference type="GO" id="GO:0016020">
    <property type="term" value="C:membrane"/>
    <property type="evidence" value="ECO:0007669"/>
    <property type="project" value="UniProtKB-SubCell"/>
</dbReference>
<feature type="transmembrane region" description="Helical" evidence="5">
    <location>
        <begin position="216"/>
        <end position="246"/>
    </location>
</feature>
<evidence type="ECO:0000256" key="5">
    <source>
        <dbReference type="SAM" id="Phobius"/>
    </source>
</evidence>
<feature type="transmembrane region" description="Helical" evidence="5">
    <location>
        <begin position="461"/>
        <end position="483"/>
    </location>
</feature>
<dbReference type="PANTHER" id="PTHR37422:SF13">
    <property type="entry name" value="LIPOPOLYSACCHARIDE BIOSYNTHESIS PROTEIN PA4999-RELATED"/>
    <property type="match status" value="1"/>
</dbReference>
<feature type="transmembrane region" description="Helical" evidence="5">
    <location>
        <begin position="420"/>
        <end position="440"/>
    </location>
</feature>
<gene>
    <name evidence="7" type="ORF">SAMN02745168_2424</name>
</gene>
<dbReference type="PANTHER" id="PTHR37422">
    <property type="entry name" value="TEICHURONIC ACID BIOSYNTHESIS PROTEIN TUAE"/>
    <property type="match status" value="1"/>
</dbReference>